<keyword evidence="4" id="KW-0547">Nucleotide-binding</keyword>
<organism evidence="6 7">
    <name type="scientific">Pediococcus cellicola</name>
    <dbReference type="NCBI Taxonomy" id="319652"/>
    <lineage>
        <taxon>Bacteria</taxon>
        <taxon>Bacillati</taxon>
        <taxon>Bacillota</taxon>
        <taxon>Bacilli</taxon>
        <taxon>Lactobacillales</taxon>
        <taxon>Lactobacillaceae</taxon>
        <taxon>Pediococcus</taxon>
    </lineage>
</organism>
<evidence type="ECO:0000256" key="2">
    <source>
        <dbReference type="ARBA" id="ARBA00012074"/>
    </source>
</evidence>
<dbReference type="STRING" id="319652.IV80_GL001081"/>
<gene>
    <name evidence="6" type="ORF">IV80_GL001081</name>
</gene>
<dbReference type="PANTHER" id="PTHR30201">
    <property type="entry name" value="TRIPHOSPHORIBOSYL-DEPHOSPHO-COA SYNTHASE"/>
    <property type="match status" value="1"/>
</dbReference>
<evidence type="ECO:0000256" key="3">
    <source>
        <dbReference type="ARBA" id="ARBA00022679"/>
    </source>
</evidence>
<dbReference type="AlphaFoldDB" id="A0A0R2IPM5"/>
<evidence type="ECO:0000313" key="6">
    <source>
        <dbReference type="EMBL" id="KRN66991.1"/>
    </source>
</evidence>
<evidence type="ECO:0000256" key="1">
    <source>
        <dbReference type="ARBA" id="ARBA00001210"/>
    </source>
</evidence>
<name>A0A0R2IPM5_9LACO</name>
<evidence type="ECO:0000256" key="4">
    <source>
        <dbReference type="ARBA" id="ARBA00022741"/>
    </source>
</evidence>
<dbReference type="PATRIC" id="fig|319652.3.peg.1090"/>
<keyword evidence="5" id="KW-0067">ATP-binding</keyword>
<dbReference type="PANTHER" id="PTHR30201:SF2">
    <property type="entry name" value="2-(5''-TRIPHOSPHORIBOSYL)-3'-DEPHOSPHOCOENZYME-A SYNTHASE"/>
    <property type="match status" value="1"/>
</dbReference>
<comment type="caution">
    <text evidence="6">The sequence shown here is derived from an EMBL/GenBank/DDBJ whole genome shotgun (WGS) entry which is preliminary data.</text>
</comment>
<protein>
    <recommendedName>
        <fullName evidence="2">triphosphoribosyl-dephospho-CoA synthase</fullName>
        <ecNumber evidence="2">2.4.2.52</ecNumber>
    </recommendedName>
</protein>
<dbReference type="EC" id="2.4.2.52" evidence="2"/>
<dbReference type="GO" id="GO:0051191">
    <property type="term" value="P:prosthetic group biosynthetic process"/>
    <property type="evidence" value="ECO:0007669"/>
    <property type="project" value="TreeGrafter"/>
</dbReference>
<dbReference type="Pfam" id="PF01874">
    <property type="entry name" value="CitG"/>
    <property type="match status" value="1"/>
</dbReference>
<dbReference type="GO" id="GO:0046917">
    <property type="term" value="F:triphosphoribosyl-dephospho-CoA synthase activity"/>
    <property type="evidence" value="ECO:0007669"/>
    <property type="project" value="UniProtKB-EC"/>
</dbReference>
<dbReference type="Gene3D" id="1.10.4200.10">
    <property type="entry name" value="Triphosphoribosyl-dephospho-CoA protein"/>
    <property type="match status" value="2"/>
</dbReference>
<sequence length="274" mass="30041">MKAEMKVRIAENLATQAVQALKWEANFAPKPGLVTKVSNGSHTDMDIALFMRSADSLYETFRQIAETAQNMSISLNLREKIGSLGREGEEAMLQATQGVNTHKGAIWALGVLIAVISSQETADLPTILQMAGKLASFPDRYVQTHPQTTYGIQAKRKYKVIGAREEAASGFPHVAAGLKLVLGQAEVTPQQWLRVLCLLYASVDDTNVIHRSSLAVLRDFQNEARQALVAPVVEESPAFQQLNQMAVKYQISPGGCADLFAATYFLHNLNIKEN</sequence>
<dbReference type="GO" id="GO:0005524">
    <property type="term" value="F:ATP binding"/>
    <property type="evidence" value="ECO:0007669"/>
    <property type="project" value="UniProtKB-KW"/>
</dbReference>
<reference evidence="6 7" key="1">
    <citation type="journal article" date="2015" name="Genome Announc.">
        <title>Expanding the biotechnology potential of lactobacilli through comparative genomics of 213 strains and associated genera.</title>
        <authorList>
            <person name="Sun Z."/>
            <person name="Harris H.M."/>
            <person name="McCann A."/>
            <person name="Guo C."/>
            <person name="Argimon S."/>
            <person name="Zhang W."/>
            <person name="Yang X."/>
            <person name="Jeffery I.B."/>
            <person name="Cooney J.C."/>
            <person name="Kagawa T.F."/>
            <person name="Liu W."/>
            <person name="Song Y."/>
            <person name="Salvetti E."/>
            <person name="Wrobel A."/>
            <person name="Rasinkangas P."/>
            <person name="Parkhill J."/>
            <person name="Rea M.C."/>
            <person name="O'Sullivan O."/>
            <person name="Ritari J."/>
            <person name="Douillard F.P."/>
            <person name="Paul Ross R."/>
            <person name="Yang R."/>
            <person name="Briner A.E."/>
            <person name="Felis G.E."/>
            <person name="de Vos W.M."/>
            <person name="Barrangou R."/>
            <person name="Klaenhammer T.R."/>
            <person name="Caufield P.W."/>
            <person name="Cui Y."/>
            <person name="Zhang H."/>
            <person name="O'Toole P.W."/>
        </authorList>
    </citation>
    <scope>NUCLEOTIDE SEQUENCE [LARGE SCALE GENOMIC DNA]</scope>
    <source>
        <strain evidence="6 7">DSM 17757</strain>
    </source>
</reference>
<accession>A0A0R2IPM5</accession>
<evidence type="ECO:0000256" key="5">
    <source>
        <dbReference type="ARBA" id="ARBA00022840"/>
    </source>
</evidence>
<comment type="catalytic activity">
    <reaction evidence="1">
        <text>3'-dephospho-CoA + ATP = 2'-(5''-triphospho-alpha-D-ribosyl)-3'-dephospho-CoA + adenine</text>
        <dbReference type="Rhea" id="RHEA:15117"/>
        <dbReference type="ChEBI" id="CHEBI:16708"/>
        <dbReference type="ChEBI" id="CHEBI:30616"/>
        <dbReference type="ChEBI" id="CHEBI:57328"/>
        <dbReference type="ChEBI" id="CHEBI:61378"/>
        <dbReference type="EC" id="2.4.2.52"/>
    </reaction>
</comment>
<dbReference type="InterPro" id="IPR002736">
    <property type="entry name" value="CitG"/>
</dbReference>
<dbReference type="Proteomes" id="UP000051568">
    <property type="component" value="Unassembled WGS sequence"/>
</dbReference>
<keyword evidence="3" id="KW-0808">Transferase</keyword>
<evidence type="ECO:0000313" key="7">
    <source>
        <dbReference type="Proteomes" id="UP000051568"/>
    </source>
</evidence>
<dbReference type="EMBL" id="JQBR01000003">
    <property type="protein sequence ID" value="KRN66991.1"/>
    <property type="molecule type" value="Genomic_DNA"/>
</dbReference>
<keyword evidence="7" id="KW-1185">Reference proteome</keyword>
<proteinExistence type="predicted"/>